<evidence type="ECO:0000313" key="4">
    <source>
        <dbReference type="Proteomes" id="UP000254808"/>
    </source>
</evidence>
<gene>
    <name evidence="3" type="ORF">CYPRO_3189</name>
</gene>
<dbReference type="OrthoDB" id="368566at2"/>
<evidence type="ECO:0000256" key="1">
    <source>
        <dbReference type="SAM" id="SignalP"/>
    </source>
</evidence>
<dbReference type="PROSITE" id="PS51257">
    <property type="entry name" value="PROKAR_LIPOPROTEIN"/>
    <property type="match status" value="1"/>
</dbReference>
<feature type="chain" id="PRO_5016957072" evidence="1">
    <location>
        <begin position="22"/>
        <end position="343"/>
    </location>
</feature>
<sequence length="343" mass="38565">MKQLFTIPLTLALSIMLISCASTPRTPQWLTSPGDVYPDQQYLTAIGSGSSLQAAQDNAAGNLARTFRADVQASQTLVDDFLETMQGEDVNLNRITSLISTTQVTSDLEMLNVQMYETHRSPEGTYYVLIGFERLPTSIIYSREITSNDMVIESIVGQAERDNSVIRKMGFYRAALTISRVNENLSQQRDLILARSVPFNTETERRLEIERKLDELADQATVEIHTSDDFPRELDGALRGAFQELGFRTGEGVGSALLNVRADFLMEDTDLGRTDAHFKHWSLTVDIQDTQTRTDFSSFFREGRTGAATEDQASRRTARDARAAVERPFKTFLEAQLRELIRD</sequence>
<proteinExistence type="predicted"/>
<organism evidence="3 4">
    <name type="scientific">Cyclonatronum proteinivorum</name>
    <dbReference type="NCBI Taxonomy" id="1457365"/>
    <lineage>
        <taxon>Bacteria</taxon>
        <taxon>Pseudomonadati</taxon>
        <taxon>Balneolota</taxon>
        <taxon>Balneolia</taxon>
        <taxon>Balneolales</taxon>
        <taxon>Cyclonatronaceae</taxon>
        <taxon>Cyclonatronum</taxon>
    </lineage>
</organism>
<dbReference type="Pfam" id="PF02169">
    <property type="entry name" value="LPP20"/>
    <property type="match status" value="1"/>
</dbReference>
<dbReference type="RefSeq" id="WP_114985509.1">
    <property type="nucleotide sequence ID" value="NZ_CP027806.1"/>
</dbReference>
<dbReference type="Proteomes" id="UP000254808">
    <property type="component" value="Chromosome"/>
</dbReference>
<evidence type="ECO:0000259" key="2">
    <source>
        <dbReference type="Pfam" id="PF02169"/>
    </source>
</evidence>
<dbReference type="EMBL" id="CP027806">
    <property type="protein sequence ID" value="AXJ02423.1"/>
    <property type="molecule type" value="Genomic_DNA"/>
</dbReference>
<protein>
    <submittedName>
        <fullName evidence="3">LPP20 lipoprotein</fullName>
    </submittedName>
</protein>
<keyword evidence="4" id="KW-1185">Reference proteome</keyword>
<feature type="signal peptide" evidence="1">
    <location>
        <begin position="1"/>
        <end position="21"/>
    </location>
</feature>
<reference evidence="3 4" key="1">
    <citation type="submission" date="2018-03" db="EMBL/GenBank/DDBJ databases">
        <title>Phenotypic and genomic properties of Cyclonatronum proteinivorum gen. nov., sp. nov., a haloalkaliphilic bacteroidete from soda lakes possessing Na+-translocating rhodopsin.</title>
        <authorList>
            <person name="Toshchakov S.V."/>
            <person name="Korzhenkov A."/>
            <person name="Samarov N.I."/>
            <person name="Kublanov I.V."/>
            <person name="Muntyan M.S."/>
            <person name="Sorokin D.Y."/>
        </authorList>
    </citation>
    <scope>NUCLEOTIDE SEQUENCE [LARGE SCALE GENOMIC DNA]</scope>
    <source>
        <strain evidence="3 4">Omega</strain>
    </source>
</reference>
<dbReference type="Gene3D" id="3.10.28.20">
    <property type="entry name" value="Acetamidase/Formamidase-like domains"/>
    <property type="match status" value="1"/>
</dbReference>
<accession>A0A345UPM1</accession>
<dbReference type="InterPro" id="IPR024952">
    <property type="entry name" value="LPP20-like_dom"/>
</dbReference>
<keyword evidence="3" id="KW-0449">Lipoprotein</keyword>
<keyword evidence="1" id="KW-0732">Signal</keyword>
<evidence type="ECO:0000313" key="3">
    <source>
        <dbReference type="EMBL" id="AXJ02423.1"/>
    </source>
</evidence>
<name>A0A345UPM1_9BACT</name>
<dbReference type="AlphaFoldDB" id="A0A345UPM1"/>
<dbReference type="KEGG" id="cprv:CYPRO_3189"/>
<feature type="domain" description="Lipoprotein LPP20-like" evidence="2">
    <location>
        <begin position="27"/>
        <end position="131"/>
    </location>
</feature>